<evidence type="ECO:0000256" key="1">
    <source>
        <dbReference type="SAM" id="MobiDB-lite"/>
    </source>
</evidence>
<dbReference type="Gene3D" id="3.90.79.40">
    <property type="entry name" value="EvaA sugar 2,3-dehydratase subunit"/>
    <property type="match status" value="2"/>
</dbReference>
<dbReference type="KEGG" id="sgm:GCM10017557_73700"/>
<evidence type="ECO:0000313" key="3">
    <source>
        <dbReference type="EMBL" id="BCL32511.1"/>
    </source>
</evidence>
<dbReference type="GO" id="GO:0016829">
    <property type="term" value="F:lyase activity"/>
    <property type="evidence" value="ECO:0007669"/>
    <property type="project" value="InterPro"/>
</dbReference>
<dbReference type="InterPro" id="IPR038153">
    <property type="entry name" value="EvaA-like_sf"/>
</dbReference>
<name>A0A7G1PD78_9ACTN</name>
<feature type="domain" description="dTDP-4-dehydro-6-deoxy-alpha-D-glucopyranose 2,3-dehydratase" evidence="2">
    <location>
        <begin position="34"/>
        <end position="234"/>
    </location>
</feature>
<dbReference type="Pfam" id="PF03559">
    <property type="entry name" value="Hexose_dehydrat"/>
    <property type="match status" value="2"/>
</dbReference>
<dbReference type="InterPro" id="IPR005212">
    <property type="entry name" value="EvaA-like"/>
</dbReference>
<evidence type="ECO:0000259" key="2">
    <source>
        <dbReference type="Pfam" id="PF03559"/>
    </source>
</evidence>
<feature type="compositionally biased region" description="Basic and acidic residues" evidence="1">
    <location>
        <begin position="1"/>
        <end position="12"/>
    </location>
</feature>
<reference evidence="3 4" key="1">
    <citation type="journal article" date="2014" name="Int. J. Syst. Evol. Microbiol.">
        <title>Complete genome sequence of Corynebacterium casei LMG S-19264T (=DSM 44701T), isolated from a smear-ripened cheese.</title>
        <authorList>
            <consortium name="US DOE Joint Genome Institute (JGI-PGF)"/>
            <person name="Walter F."/>
            <person name="Albersmeier A."/>
            <person name="Kalinowski J."/>
            <person name="Ruckert C."/>
        </authorList>
    </citation>
    <scope>NUCLEOTIDE SEQUENCE [LARGE SCALE GENOMIC DNA]</scope>
    <source>
        <strain evidence="3 4">JCM 4677</strain>
    </source>
</reference>
<feature type="region of interest" description="Disordered" evidence="1">
    <location>
        <begin position="1"/>
        <end position="25"/>
    </location>
</feature>
<sequence length="476" mass="53722">MAIDRLLTRDGPDPSARFTESGAAGKDRSSVKTALEWLSERRDAHTFEVTRVPFDALEEWSFQPDTGDLVHRSGRFFTVEGRRVHSDYGMVPRWDQPIINQPEIGMLGFVVKEFDGVLHCLMQAKMEPGNVNVVQLSPTVQATRSNQKRVHRGSRVRYLEYFTDPGRSEVLVDVLQSEQGSWFLGKRNRNIVVETTEDVPPHDDYRWMTIGEIQELLRLDNMVNMDARTVLACMPFARPTGAASPGPHREFQAGLRRSMAPDEGSLHTMLSVLSWFTDATARHEVRAERIPLDRVEDWHRTADTISHTDERHFSIIGARVTAGSREVLNWTQPLLAPHGLGLAVLLVKNIGGVLHALLHARPEGGHPHGVELAPTVQCTPDNYRGLPDGHRPAFLDYVTGAPRERVRFDAVQSEEGGRFHHAECRYAVIEVEDGFPVEEPPGHRWLTVDQVTRLLRHGRYLNVQARSLVACLHGLW</sequence>
<gene>
    <name evidence="3" type="ORF">GCM10017557_73700</name>
</gene>
<protein>
    <submittedName>
        <fullName evidence="3">NDP-hexose 2,3-dehydratase</fullName>
    </submittedName>
</protein>
<dbReference type="RefSeq" id="WP_190854125.1">
    <property type="nucleotide sequence ID" value="NZ_AP023440.1"/>
</dbReference>
<proteinExistence type="predicted"/>
<dbReference type="Proteomes" id="UP000516444">
    <property type="component" value="Chromosome"/>
</dbReference>
<accession>A0A7G1PD78</accession>
<evidence type="ECO:0000313" key="4">
    <source>
        <dbReference type="Proteomes" id="UP000516444"/>
    </source>
</evidence>
<dbReference type="EMBL" id="AP023440">
    <property type="protein sequence ID" value="BCL32511.1"/>
    <property type="molecule type" value="Genomic_DNA"/>
</dbReference>
<feature type="domain" description="dTDP-4-dehydro-6-deoxy-alpha-D-glucopyranose 2,3-dehydratase" evidence="2">
    <location>
        <begin position="271"/>
        <end position="472"/>
    </location>
</feature>
<organism evidence="3 4">
    <name type="scientific">Streptomyces aurantiacus</name>
    <dbReference type="NCBI Taxonomy" id="47760"/>
    <lineage>
        <taxon>Bacteria</taxon>
        <taxon>Bacillati</taxon>
        <taxon>Actinomycetota</taxon>
        <taxon>Actinomycetes</taxon>
        <taxon>Kitasatosporales</taxon>
        <taxon>Streptomycetaceae</taxon>
        <taxon>Streptomyces</taxon>
        <taxon>Streptomyces aurantiacus group</taxon>
    </lineage>
</organism>
<dbReference type="AlphaFoldDB" id="A0A7G1PD78"/>
<keyword evidence="4" id="KW-1185">Reference proteome</keyword>